<dbReference type="PANTHER" id="PTHR10204">
    <property type="entry name" value="NAD P H OXIDOREDUCTASE-RELATED"/>
    <property type="match status" value="1"/>
</dbReference>
<dbReference type="GO" id="GO:0005829">
    <property type="term" value="C:cytosol"/>
    <property type="evidence" value="ECO:0007669"/>
    <property type="project" value="TreeGrafter"/>
</dbReference>
<evidence type="ECO:0000313" key="4">
    <source>
        <dbReference type="EMBL" id="KHL26573.1"/>
    </source>
</evidence>
<keyword evidence="2" id="KW-0560">Oxidoreductase</keyword>
<gene>
    <name evidence="4" type="ORF">PK98_09390</name>
</gene>
<dbReference type="InterPro" id="IPR051545">
    <property type="entry name" value="NAD(P)H_dehydrogenase_qn"/>
</dbReference>
<evidence type="ECO:0000256" key="2">
    <source>
        <dbReference type="ARBA" id="ARBA00023002"/>
    </source>
</evidence>
<dbReference type="AlphaFoldDB" id="A0A0B2BY93"/>
<dbReference type="SUPFAM" id="SSF52218">
    <property type="entry name" value="Flavoproteins"/>
    <property type="match status" value="1"/>
</dbReference>
<accession>A0A0B2BY93</accession>
<dbReference type="EMBL" id="JTDN01000001">
    <property type="protein sequence ID" value="KHL26573.1"/>
    <property type="molecule type" value="Genomic_DNA"/>
</dbReference>
<dbReference type="Gene3D" id="3.40.50.360">
    <property type="match status" value="1"/>
</dbReference>
<evidence type="ECO:0000259" key="3">
    <source>
        <dbReference type="Pfam" id="PF02525"/>
    </source>
</evidence>
<dbReference type="GO" id="GO:0003955">
    <property type="term" value="F:NAD(P)H dehydrogenase (quinone) activity"/>
    <property type="evidence" value="ECO:0007669"/>
    <property type="project" value="TreeGrafter"/>
</dbReference>
<comment type="caution">
    <text evidence="4">The sequence shown here is derived from an EMBL/GenBank/DDBJ whole genome shotgun (WGS) entry which is preliminary data.</text>
</comment>
<comment type="similarity">
    <text evidence="1">Belongs to the NAD(P)H dehydrogenase (quinone) family.</text>
</comment>
<organism evidence="4 5">
    <name type="scientific">Croceibacterium mercuriale</name>
    <dbReference type="NCBI Taxonomy" id="1572751"/>
    <lineage>
        <taxon>Bacteria</taxon>
        <taxon>Pseudomonadati</taxon>
        <taxon>Pseudomonadota</taxon>
        <taxon>Alphaproteobacteria</taxon>
        <taxon>Sphingomonadales</taxon>
        <taxon>Erythrobacteraceae</taxon>
        <taxon>Croceibacterium</taxon>
    </lineage>
</organism>
<evidence type="ECO:0000313" key="5">
    <source>
        <dbReference type="Proteomes" id="UP000030988"/>
    </source>
</evidence>
<dbReference type="Pfam" id="PF02525">
    <property type="entry name" value="Flavodoxin_2"/>
    <property type="match status" value="1"/>
</dbReference>
<keyword evidence="5" id="KW-1185">Reference proteome</keyword>
<dbReference type="OrthoDB" id="9798454at2"/>
<evidence type="ECO:0000256" key="1">
    <source>
        <dbReference type="ARBA" id="ARBA00006252"/>
    </source>
</evidence>
<protein>
    <submittedName>
        <fullName evidence="4">NAD(P)H dehydrogenase</fullName>
    </submittedName>
</protein>
<name>A0A0B2BY93_9SPHN</name>
<dbReference type="InterPro" id="IPR029039">
    <property type="entry name" value="Flavoprotein-like_sf"/>
</dbReference>
<dbReference type="STRING" id="1572751.PK98_09390"/>
<sequence length="202" mass="22059">MTDQGQESPRTHSLVVMAHPAAASLTRAVTAAIVQALEAVRHTAQIADLAREGFNPIFGPADHAAYAAGGPTPDDVLREQRRIDRADHLILVYPVYWWSMPALLKGWIDRVFVSGWAFDEDAELGIVKKLDQLKVHLVALGGADKATYARRGYRQAMQTQIEHGIFDFCGAPVVTSQLITTNHPDAAALPLEAAQSITRRLS</sequence>
<dbReference type="Proteomes" id="UP000030988">
    <property type="component" value="Unassembled WGS sequence"/>
</dbReference>
<dbReference type="PANTHER" id="PTHR10204:SF34">
    <property type="entry name" value="NAD(P)H DEHYDROGENASE [QUINONE] 1 ISOFORM 1"/>
    <property type="match status" value="1"/>
</dbReference>
<proteinExistence type="inferred from homology"/>
<dbReference type="InterPro" id="IPR003680">
    <property type="entry name" value="Flavodoxin_fold"/>
</dbReference>
<reference evidence="4 5" key="1">
    <citation type="submission" date="2014-11" db="EMBL/GenBank/DDBJ databases">
        <title>Draft genome sequence of Kirrobacter mercurialis.</title>
        <authorList>
            <person name="Coil D.A."/>
            <person name="Eisen J.A."/>
        </authorList>
    </citation>
    <scope>NUCLEOTIDE SEQUENCE [LARGE SCALE GENOMIC DNA]</scope>
    <source>
        <strain evidence="4 5">Coronado</strain>
    </source>
</reference>
<feature type="domain" description="Flavodoxin-like fold" evidence="3">
    <location>
        <begin position="12"/>
        <end position="195"/>
    </location>
</feature>